<dbReference type="Proteomes" id="UP001164929">
    <property type="component" value="Chromosome 10"/>
</dbReference>
<reference evidence="1" key="1">
    <citation type="journal article" date="2023" name="Mol. Ecol. Resour.">
        <title>Chromosome-level genome assembly of a triploid poplar Populus alba 'Berolinensis'.</title>
        <authorList>
            <person name="Chen S."/>
            <person name="Yu Y."/>
            <person name="Wang X."/>
            <person name="Wang S."/>
            <person name="Zhang T."/>
            <person name="Zhou Y."/>
            <person name="He R."/>
            <person name="Meng N."/>
            <person name="Wang Y."/>
            <person name="Liu W."/>
            <person name="Liu Z."/>
            <person name="Liu J."/>
            <person name="Guo Q."/>
            <person name="Huang H."/>
            <person name="Sederoff R.R."/>
            <person name="Wang G."/>
            <person name="Qu G."/>
            <person name="Chen S."/>
        </authorList>
    </citation>
    <scope>NUCLEOTIDE SEQUENCE</scope>
    <source>
        <strain evidence="1">SC-2020</strain>
    </source>
</reference>
<proteinExistence type="predicted"/>
<accession>A0AAD6Q8E7</accession>
<dbReference type="AlphaFoldDB" id="A0AAD6Q8E7"/>
<protein>
    <submittedName>
        <fullName evidence="1">Uncharacterized protein</fullName>
    </submittedName>
</protein>
<dbReference type="EMBL" id="JAQIZT010000010">
    <property type="protein sequence ID" value="KAJ6980858.1"/>
    <property type="molecule type" value="Genomic_DNA"/>
</dbReference>
<name>A0AAD6Q8E7_9ROSI</name>
<organism evidence="1 2">
    <name type="scientific">Populus alba x Populus x berolinensis</name>
    <dbReference type="NCBI Taxonomy" id="444605"/>
    <lineage>
        <taxon>Eukaryota</taxon>
        <taxon>Viridiplantae</taxon>
        <taxon>Streptophyta</taxon>
        <taxon>Embryophyta</taxon>
        <taxon>Tracheophyta</taxon>
        <taxon>Spermatophyta</taxon>
        <taxon>Magnoliopsida</taxon>
        <taxon>eudicotyledons</taxon>
        <taxon>Gunneridae</taxon>
        <taxon>Pentapetalae</taxon>
        <taxon>rosids</taxon>
        <taxon>fabids</taxon>
        <taxon>Malpighiales</taxon>
        <taxon>Salicaceae</taxon>
        <taxon>Saliceae</taxon>
        <taxon>Populus</taxon>
    </lineage>
</organism>
<sequence>MIVGNRTPSYRIAADNVDQSHSDTILGAPYASGSNITRRGSTLGAKCLSLLTPTGMHEHSQKGSDIGQKEC</sequence>
<gene>
    <name evidence="1" type="ORF">NC653_024274</name>
</gene>
<keyword evidence="2" id="KW-1185">Reference proteome</keyword>
<evidence type="ECO:0000313" key="1">
    <source>
        <dbReference type="EMBL" id="KAJ6980858.1"/>
    </source>
</evidence>
<comment type="caution">
    <text evidence="1">The sequence shown here is derived from an EMBL/GenBank/DDBJ whole genome shotgun (WGS) entry which is preliminary data.</text>
</comment>
<evidence type="ECO:0000313" key="2">
    <source>
        <dbReference type="Proteomes" id="UP001164929"/>
    </source>
</evidence>